<evidence type="ECO:0000256" key="4">
    <source>
        <dbReference type="ARBA" id="ARBA00035204"/>
    </source>
</evidence>
<dbReference type="InterPro" id="IPR050063">
    <property type="entry name" value="Ribosomal_protein_uL29"/>
</dbReference>
<dbReference type="InterPro" id="IPR001854">
    <property type="entry name" value="Ribosomal_uL29"/>
</dbReference>
<sequence>MATAAEIREMDSDELVEHIKTVRRDLFGLRFQHATGELENSAGLRNSKRSLARALTIAHERGIDTNEIR</sequence>
<dbReference type="SUPFAM" id="SSF46561">
    <property type="entry name" value="Ribosomal protein L29 (L29p)"/>
    <property type="match status" value="1"/>
</dbReference>
<comment type="similarity">
    <text evidence="1 5">Belongs to the universal ribosomal protein uL29 family.</text>
</comment>
<name>A0A9E6Y1L8_9ACTN</name>
<evidence type="ECO:0000313" key="6">
    <source>
        <dbReference type="EMBL" id="UGS38260.1"/>
    </source>
</evidence>
<gene>
    <name evidence="5 6" type="primary">rpmC</name>
    <name evidence="6" type="ORF">DSM104329_04684</name>
</gene>
<dbReference type="RefSeq" id="WP_259312287.1">
    <property type="nucleotide sequence ID" value="NZ_CP087164.1"/>
</dbReference>
<dbReference type="PANTHER" id="PTHR10916">
    <property type="entry name" value="60S RIBOSOMAL PROTEIN L35/50S RIBOSOMAL PROTEIN L29"/>
    <property type="match status" value="1"/>
</dbReference>
<dbReference type="Proteomes" id="UP001162834">
    <property type="component" value="Chromosome"/>
</dbReference>
<keyword evidence="2 5" id="KW-0689">Ribosomal protein</keyword>
<dbReference type="GO" id="GO:0003735">
    <property type="term" value="F:structural constituent of ribosome"/>
    <property type="evidence" value="ECO:0007669"/>
    <property type="project" value="InterPro"/>
</dbReference>
<dbReference type="PROSITE" id="PS00579">
    <property type="entry name" value="RIBOSOMAL_L29"/>
    <property type="match status" value="1"/>
</dbReference>
<dbReference type="GO" id="GO:0006412">
    <property type="term" value="P:translation"/>
    <property type="evidence" value="ECO:0007669"/>
    <property type="project" value="UniProtKB-UniRule"/>
</dbReference>
<dbReference type="NCBIfam" id="TIGR00012">
    <property type="entry name" value="L29"/>
    <property type="match status" value="1"/>
</dbReference>
<evidence type="ECO:0000256" key="1">
    <source>
        <dbReference type="ARBA" id="ARBA00009254"/>
    </source>
</evidence>
<dbReference type="GO" id="GO:0022625">
    <property type="term" value="C:cytosolic large ribosomal subunit"/>
    <property type="evidence" value="ECO:0007669"/>
    <property type="project" value="TreeGrafter"/>
</dbReference>
<dbReference type="FunFam" id="1.10.287.310:FF:000001">
    <property type="entry name" value="50S ribosomal protein L29"/>
    <property type="match status" value="1"/>
</dbReference>
<dbReference type="Pfam" id="PF00831">
    <property type="entry name" value="Ribosomal_L29"/>
    <property type="match status" value="1"/>
</dbReference>
<keyword evidence="3 5" id="KW-0687">Ribonucleoprotein</keyword>
<reference evidence="6" key="1">
    <citation type="journal article" date="2022" name="Int. J. Syst. Evol. Microbiol.">
        <title>Pseudomonas aegrilactucae sp. nov. and Pseudomonas morbosilactucae sp. nov., pathogens causing bacterial rot of lettuce in Japan.</title>
        <authorList>
            <person name="Sawada H."/>
            <person name="Fujikawa T."/>
            <person name="Satou M."/>
        </authorList>
    </citation>
    <scope>NUCLEOTIDE SEQUENCE</scope>
    <source>
        <strain evidence="6">0166_1</strain>
    </source>
</reference>
<evidence type="ECO:0000313" key="7">
    <source>
        <dbReference type="Proteomes" id="UP001162834"/>
    </source>
</evidence>
<dbReference type="AlphaFoldDB" id="A0A9E6Y1L8"/>
<protein>
    <recommendedName>
        <fullName evidence="4 5">Large ribosomal subunit protein uL29</fullName>
    </recommendedName>
</protein>
<accession>A0A9E6Y1L8</accession>
<keyword evidence="7" id="KW-1185">Reference proteome</keyword>
<dbReference type="InterPro" id="IPR036049">
    <property type="entry name" value="Ribosomal_uL29_sf"/>
</dbReference>
<dbReference type="Gene3D" id="1.10.287.310">
    <property type="match status" value="1"/>
</dbReference>
<evidence type="ECO:0000256" key="5">
    <source>
        <dbReference type="HAMAP-Rule" id="MF_00374"/>
    </source>
</evidence>
<dbReference type="KEGG" id="sbae:DSM104329_04684"/>
<dbReference type="PANTHER" id="PTHR10916:SF0">
    <property type="entry name" value="LARGE RIBOSOMAL SUBUNIT PROTEIN UL29C"/>
    <property type="match status" value="1"/>
</dbReference>
<dbReference type="EMBL" id="CP087164">
    <property type="protein sequence ID" value="UGS38260.1"/>
    <property type="molecule type" value="Genomic_DNA"/>
</dbReference>
<dbReference type="HAMAP" id="MF_00374">
    <property type="entry name" value="Ribosomal_uL29"/>
    <property type="match status" value="1"/>
</dbReference>
<evidence type="ECO:0000256" key="2">
    <source>
        <dbReference type="ARBA" id="ARBA00022980"/>
    </source>
</evidence>
<evidence type="ECO:0000256" key="3">
    <source>
        <dbReference type="ARBA" id="ARBA00023274"/>
    </source>
</evidence>
<dbReference type="CDD" id="cd00427">
    <property type="entry name" value="Ribosomal_L29_HIP"/>
    <property type="match status" value="1"/>
</dbReference>
<dbReference type="InterPro" id="IPR018254">
    <property type="entry name" value="Ribosomal_uL29_CS"/>
</dbReference>
<organism evidence="6 7">
    <name type="scientific">Capillimicrobium parvum</name>
    <dbReference type="NCBI Taxonomy" id="2884022"/>
    <lineage>
        <taxon>Bacteria</taxon>
        <taxon>Bacillati</taxon>
        <taxon>Actinomycetota</taxon>
        <taxon>Thermoleophilia</taxon>
        <taxon>Solirubrobacterales</taxon>
        <taxon>Capillimicrobiaceae</taxon>
        <taxon>Capillimicrobium</taxon>
    </lineage>
</organism>
<proteinExistence type="inferred from homology"/>